<evidence type="ECO:0000313" key="3">
    <source>
        <dbReference type="EMBL" id="NSL54144.1"/>
    </source>
</evidence>
<sequence length="192" mass="20601">MFQVRIHGRGGQGVVTGAEMLSIAAFLEGRHAQAFPSFGSERTGAPVVAFCRIADKEIRLREPVMEPDALIIQDATLLHQIDVFAGLSPNGYVVLNTNRSFEELGLGELFKRFRPERLITVSATDLSFKYVNRNAPNVPMLGAFAAASGLISLKSVEAAIREKFSGKVAEGNIAAATEAYNIALAAKEAAHA</sequence>
<keyword evidence="4" id="KW-1185">Reference proteome</keyword>
<dbReference type="Pfam" id="PF01558">
    <property type="entry name" value="POR"/>
    <property type="match status" value="1"/>
</dbReference>
<dbReference type="InterPro" id="IPR011894">
    <property type="entry name" value="PorC_KorC"/>
</dbReference>
<dbReference type="PANTHER" id="PTHR43366:SF1">
    <property type="entry name" value="PYRUVATE SYNTHASE SUBUNIT PORC"/>
    <property type="match status" value="1"/>
</dbReference>
<dbReference type="EMBL" id="JABCSC020000001">
    <property type="protein sequence ID" value="NSL54144.1"/>
    <property type="molecule type" value="Genomic_DNA"/>
</dbReference>
<dbReference type="InterPro" id="IPR051626">
    <property type="entry name" value="Oxidoreductase_gamma_subunit"/>
</dbReference>
<keyword evidence="1" id="KW-0560">Oxidoreductase</keyword>
<protein>
    <submittedName>
        <fullName evidence="3">2-oxoacid:acceptor oxidoreductase family protein</fullName>
    </submittedName>
</protein>
<dbReference type="Proteomes" id="UP000778523">
    <property type="component" value="Unassembled WGS sequence"/>
</dbReference>
<organism evidence="3 4">
    <name type="scientific">Uliginosibacterium aquaticum</name>
    <dbReference type="NCBI Taxonomy" id="2731212"/>
    <lineage>
        <taxon>Bacteria</taxon>
        <taxon>Pseudomonadati</taxon>
        <taxon>Pseudomonadota</taxon>
        <taxon>Betaproteobacteria</taxon>
        <taxon>Rhodocyclales</taxon>
        <taxon>Zoogloeaceae</taxon>
        <taxon>Uliginosibacterium</taxon>
    </lineage>
</organism>
<evidence type="ECO:0000313" key="4">
    <source>
        <dbReference type="Proteomes" id="UP000778523"/>
    </source>
</evidence>
<evidence type="ECO:0000256" key="1">
    <source>
        <dbReference type="ARBA" id="ARBA00023002"/>
    </source>
</evidence>
<feature type="domain" description="Pyruvate/ketoisovalerate oxidoreductase catalytic" evidence="2">
    <location>
        <begin position="10"/>
        <end position="180"/>
    </location>
</feature>
<name>A0ABX2IHM9_9RHOO</name>
<reference evidence="3 4" key="1">
    <citation type="submission" date="2020-06" db="EMBL/GenBank/DDBJ databases">
        <title>Draft genome of Uliginosibacterium sp. IMCC34675.</title>
        <authorList>
            <person name="Song J."/>
        </authorList>
    </citation>
    <scope>NUCLEOTIDE SEQUENCE [LARGE SCALE GENOMIC DNA]</scope>
    <source>
        <strain evidence="3 4">IMCC34675</strain>
    </source>
</reference>
<dbReference type="InterPro" id="IPR002869">
    <property type="entry name" value="Pyrv_flavodox_OxRed_cen"/>
</dbReference>
<evidence type="ECO:0000259" key="2">
    <source>
        <dbReference type="Pfam" id="PF01558"/>
    </source>
</evidence>
<accession>A0ABX2IHM9</accession>
<dbReference type="NCBIfam" id="TIGR02175">
    <property type="entry name" value="PorC_KorC"/>
    <property type="match status" value="1"/>
</dbReference>
<dbReference type="RefSeq" id="WP_101941450.1">
    <property type="nucleotide sequence ID" value="NZ_JABCSC020000001.1"/>
</dbReference>
<dbReference type="SUPFAM" id="SSF53323">
    <property type="entry name" value="Pyruvate-ferredoxin oxidoreductase, PFOR, domain III"/>
    <property type="match status" value="1"/>
</dbReference>
<dbReference type="PANTHER" id="PTHR43366">
    <property type="entry name" value="PYRUVATE SYNTHASE SUBUNIT PORC"/>
    <property type="match status" value="1"/>
</dbReference>
<gene>
    <name evidence="3" type="ORF">HJ583_003830</name>
</gene>
<dbReference type="InterPro" id="IPR019752">
    <property type="entry name" value="Pyrv/ketoisovalerate_OxRed_cat"/>
</dbReference>
<comment type="caution">
    <text evidence="3">The sequence shown here is derived from an EMBL/GenBank/DDBJ whole genome shotgun (WGS) entry which is preliminary data.</text>
</comment>
<dbReference type="Gene3D" id="3.40.920.10">
    <property type="entry name" value="Pyruvate-ferredoxin oxidoreductase, PFOR, domain III"/>
    <property type="match status" value="1"/>
</dbReference>
<proteinExistence type="predicted"/>